<dbReference type="Proteomes" id="UP000688137">
    <property type="component" value="Unassembled WGS sequence"/>
</dbReference>
<gene>
    <name evidence="2" type="ORF">PPRIM_AZ9-3.1.T1880009</name>
</gene>
<sequence length="246" mass="29402">MDIKCEKGICYECNGRPNWILKDNVYGSRTSSNLSQNDLVYKNGYQIVIIYVFKKVVNKAQIHVFILPILIIRLQLIIYQIQVYFQMGWIIEYFMVLAKKYHLQQKLNVLILIMSYNQIAFIEQFMPMEYINQNLYFKYIFQNNNIKYLHNSCKLFLELQQQQISSFEKLLQLDVLYKVYHVLVMKEVIELLFQLFLPLAIIKINKQIVLNLLVVKASMFGITLIIHFHYYNTVIKQLMQLFVEIG</sequence>
<keyword evidence="1" id="KW-0472">Membrane</keyword>
<organism evidence="2 3">
    <name type="scientific">Paramecium primaurelia</name>
    <dbReference type="NCBI Taxonomy" id="5886"/>
    <lineage>
        <taxon>Eukaryota</taxon>
        <taxon>Sar</taxon>
        <taxon>Alveolata</taxon>
        <taxon>Ciliophora</taxon>
        <taxon>Intramacronucleata</taxon>
        <taxon>Oligohymenophorea</taxon>
        <taxon>Peniculida</taxon>
        <taxon>Parameciidae</taxon>
        <taxon>Paramecium</taxon>
    </lineage>
</organism>
<feature type="transmembrane region" description="Helical" evidence="1">
    <location>
        <begin position="208"/>
        <end position="231"/>
    </location>
</feature>
<evidence type="ECO:0008006" key="4">
    <source>
        <dbReference type="Google" id="ProtNLM"/>
    </source>
</evidence>
<evidence type="ECO:0000256" key="1">
    <source>
        <dbReference type="SAM" id="Phobius"/>
    </source>
</evidence>
<feature type="transmembrane region" description="Helical" evidence="1">
    <location>
        <begin position="62"/>
        <end position="85"/>
    </location>
</feature>
<evidence type="ECO:0000313" key="3">
    <source>
        <dbReference type="Proteomes" id="UP000688137"/>
    </source>
</evidence>
<keyword evidence="1" id="KW-0812">Transmembrane</keyword>
<accession>A0A8S1QR97</accession>
<comment type="caution">
    <text evidence="2">The sequence shown here is derived from an EMBL/GenBank/DDBJ whole genome shotgun (WGS) entry which is preliminary data.</text>
</comment>
<dbReference type="EMBL" id="CAJJDM010000197">
    <property type="protein sequence ID" value="CAD8117100.1"/>
    <property type="molecule type" value="Genomic_DNA"/>
</dbReference>
<reference evidence="2" key="1">
    <citation type="submission" date="2021-01" db="EMBL/GenBank/DDBJ databases">
        <authorList>
            <consortium name="Genoscope - CEA"/>
            <person name="William W."/>
        </authorList>
    </citation>
    <scope>NUCLEOTIDE SEQUENCE</scope>
</reference>
<dbReference type="AlphaFoldDB" id="A0A8S1QR97"/>
<proteinExistence type="predicted"/>
<protein>
    <recommendedName>
        <fullName evidence="4">Transmembrane protein</fullName>
    </recommendedName>
</protein>
<keyword evidence="1" id="KW-1133">Transmembrane helix</keyword>
<name>A0A8S1QR97_PARPR</name>
<evidence type="ECO:0000313" key="2">
    <source>
        <dbReference type="EMBL" id="CAD8117100.1"/>
    </source>
</evidence>
<keyword evidence="3" id="KW-1185">Reference proteome</keyword>
<feature type="transmembrane region" description="Helical" evidence="1">
    <location>
        <begin position="179"/>
        <end position="201"/>
    </location>
</feature>